<dbReference type="InterPro" id="IPR036374">
    <property type="entry name" value="OxRdtase_Mopterin-bd_sf"/>
</dbReference>
<organism evidence="2 3">
    <name type="scientific">Molorchus minor</name>
    <dbReference type="NCBI Taxonomy" id="1323400"/>
    <lineage>
        <taxon>Eukaryota</taxon>
        <taxon>Metazoa</taxon>
        <taxon>Ecdysozoa</taxon>
        <taxon>Arthropoda</taxon>
        <taxon>Hexapoda</taxon>
        <taxon>Insecta</taxon>
        <taxon>Pterygota</taxon>
        <taxon>Neoptera</taxon>
        <taxon>Endopterygota</taxon>
        <taxon>Coleoptera</taxon>
        <taxon>Polyphaga</taxon>
        <taxon>Cucujiformia</taxon>
        <taxon>Chrysomeloidea</taxon>
        <taxon>Cerambycidae</taxon>
        <taxon>Lamiinae</taxon>
        <taxon>Monochamini</taxon>
        <taxon>Molorchus</taxon>
    </lineage>
</organism>
<sequence>MTIDMTDPYSADPIRHGALKPTSKKPFNAECSPSLLVDSFITPK</sequence>
<dbReference type="Gene3D" id="3.90.420.10">
    <property type="entry name" value="Oxidoreductase, molybdopterin-binding domain"/>
    <property type="match status" value="1"/>
</dbReference>
<protein>
    <submittedName>
        <fullName evidence="2">Uncharacterized protein</fullName>
    </submittedName>
</protein>
<dbReference type="EMBL" id="JAPWTJ010000028">
    <property type="protein sequence ID" value="KAJ8984699.1"/>
    <property type="molecule type" value="Genomic_DNA"/>
</dbReference>
<feature type="region of interest" description="Disordered" evidence="1">
    <location>
        <begin position="1"/>
        <end position="26"/>
    </location>
</feature>
<evidence type="ECO:0000313" key="3">
    <source>
        <dbReference type="Proteomes" id="UP001162164"/>
    </source>
</evidence>
<name>A0ABQ9K494_9CUCU</name>
<dbReference type="Proteomes" id="UP001162164">
    <property type="component" value="Unassembled WGS sequence"/>
</dbReference>
<reference evidence="2" key="1">
    <citation type="journal article" date="2023" name="Insect Mol. Biol.">
        <title>Genome sequencing provides insights into the evolution of gene families encoding plant cell wall-degrading enzymes in longhorned beetles.</title>
        <authorList>
            <person name="Shin N.R."/>
            <person name="Okamura Y."/>
            <person name="Kirsch R."/>
            <person name="Pauchet Y."/>
        </authorList>
    </citation>
    <scope>NUCLEOTIDE SEQUENCE</scope>
    <source>
        <strain evidence="2">MMC_N1</strain>
    </source>
</reference>
<evidence type="ECO:0000313" key="2">
    <source>
        <dbReference type="EMBL" id="KAJ8984699.1"/>
    </source>
</evidence>
<proteinExistence type="predicted"/>
<accession>A0ABQ9K494</accession>
<evidence type="ECO:0000256" key="1">
    <source>
        <dbReference type="SAM" id="MobiDB-lite"/>
    </source>
</evidence>
<gene>
    <name evidence="2" type="ORF">NQ317_004958</name>
</gene>
<keyword evidence="3" id="KW-1185">Reference proteome</keyword>
<comment type="caution">
    <text evidence="2">The sequence shown here is derived from an EMBL/GenBank/DDBJ whole genome shotgun (WGS) entry which is preliminary data.</text>
</comment>